<dbReference type="AlphaFoldDB" id="X1RD57"/>
<dbReference type="PANTHER" id="PTHR39324:SF1">
    <property type="entry name" value="CALCIUM DODECIN"/>
    <property type="match status" value="1"/>
</dbReference>
<sequence length="68" mass="7707">MGSVYKIVEIVGTSEKSWEDAARVALKTASKSIEEIRIAEVNKLDIKVEKDASLTFRTKLDISFKYKK</sequence>
<gene>
    <name evidence="1" type="ORF">S12H4_10672</name>
</gene>
<evidence type="ECO:0008006" key="2">
    <source>
        <dbReference type="Google" id="ProtNLM"/>
    </source>
</evidence>
<dbReference type="Pfam" id="PF07311">
    <property type="entry name" value="Dodecin"/>
    <property type="match status" value="1"/>
</dbReference>
<organism evidence="1">
    <name type="scientific">marine sediment metagenome</name>
    <dbReference type="NCBI Taxonomy" id="412755"/>
    <lineage>
        <taxon>unclassified sequences</taxon>
        <taxon>metagenomes</taxon>
        <taxon>ecological metagenomes</taxon>
    </lineage>
</organism>
<accession>X1RD57</accession>
<evidence type="ECO:0000313" key="1">
    <source>
        <dbReference type="EMBL" id="GAI64946.1"/>
    </source>
</evidence>
<name>X1RD57_9ZZZZ</name>
<protein>
    <recommendedName>
        <fullName evidence="2">Transporter</fullName>
    </recommendedName>
</protein>
<dbReference type="InterPro" id="IPR036694">
    <property type="entry name" value="Dodecin-like_sf"/>
</dbReference>
<reference evidence="1" key="1">
    <citation type="journal article" date="2014" name="Front. Microbiol.">
        <title>High frequency of phylogenetically diverse reductive dehalogenase-homologous genes in deep subseafloor sedimentary metagenomes.</title>
        <authorList>
            <person name="Kawai M."/>
            <person name="Futagami T."/>
            <person name="Toyoda A."/>
            <person name="Takaki Y."/>
            <person name="Nishi S."/>
            <person name="Hori S."/>
            <person name="Arai W."/>
            <person name="Tsubouchi T."/>
            <person name="Morono Y."/>
            <person name="Uchiyama I."/>
            <person name="Ito T."/>
            <person name="Fujiyama A."/>
            <person name="Inagaki F."/>
            <person name="Takami H."/>
        </authorList>
    </citation>
    <scope>NUCLEOTIDE SEQUENCE</scope>
    <source>
        <strain evidence="1">Expedition CK06-06</strain>
    </source>
</reference>
<proteinExistence type="predicted"/>
<dbReference type="Gene3D" id="3.30.1660.10">
    <property type="entry name" value="Flavin-binding protein dodecin"/>
    <property type="match status" value="1"/>
</dbReference>
<dbReference type="PANTHER" id="PTHR39324">
    <property type="entry name" value="CALCIUM DODECIN"/>
    <property type="match status" value="1"/>
</dbReference>
<dbReference type="EMBL" id="BARW01004612">
    <property type="protein sequence ID" value="GAI64946.1"/>
    <property type="molecule type" value="Genomic_DNA"/>
</dbReference>
<comment type="caution">
    <text evidence="1">The sequence shown here is derived from an EMBL/GenBank/DDBJ whole genome shotgun (WGS) entry which is preliminary data.</text>
</comment>
<dbReference type="SUPFAM" id="SSF89807">
    <property type="entry name" value="Dodecin-like"/>
    <property type="match status" value="1"/>
</dbReference>
<dbReference type="InterPro" id="IPR025543">
    <property type="entry name" value="Dodecin-like"/>
</dbReference>
<dbReference type="InterPro" id="IPR009923">
    <property type="entry name" value="Dodecin"/>
</dbReference>